<dbReference type="EMBL" id="JAHRHJ020000003">
    <property type="protein sequence ID" value="KAH9321467.1"/>
    <property type="molecule type" value="Genomic_DNA"/>
</dbReference>
<feature type="domain" description="UvrD-like helicase C-terminal" evidence="12">
    <location>
        <begin position="633"/>
        <end position="948"/>
    </location>
</feature>
<keyword evidence="2 10" id="KW-0547">Nucleotide-binding</keyword>
<dbReference type="GO" id="GO:0005524">
    <property type="term" value="F:ATP binding"/>
    <property type="evidence" value="ECO:0007669"/>
    <property type="project" value="UniProtKB-UniRule"/>
</dbReference>
<sequence>DTNMIKNCGLYHLKESPRVPLAEIQANTIISRQFCKSDAVNFPNAEHTTLSKQMQNAAEISSVSHSMSSTSSFFEVSKKHETTEMFVYSDSKLEFSEKQNVTRSQSSINTAFTFSSNDSSESTILDNCISILDAPDEEFDDALFEEIDALCKNKSMLKQETMSVMPLDMPREIHATMPSVSIDVASESFADSPSLDGLKVDHKDNLFLTKICPEEMVLDNSSSAEISSSHSVPFVPSHAENEISTGITTEHKDTHGLQLEMLELLVDTSFESGYALEISNPNQACGNSFAAPEETTCQLMSVHESIPSTNSRNESSSSNASCISASQTLPTYLQPLNATQREAATSDISKPLMILAGPGSGKTSTMVARLLTLLKEGVHSTNILAMTFTSAAATEMRERVGSIVGKSIAKELSICTFHSFCLQLCRLHAEKLGRTSDFLIYGHGQQRNAVIEAVRLTTTEDQVSQVGECGKQGMCVDVKRSLESMKEKSKKWQQFVTQAKAAGRTHEDYERMGNKKGASILRHYNATLTACNALDYHDFISCAVKLLSDHSEVFEECQKLWTAILVDEFQDTSSMQYCFLKLISSHNRITVVGDDDQSIFSFNGADISGFDSFRKDFPSLKEVRLHQNYRSTRCIVEAASSLIRNNAKRCPSKHVFTDNISGDKIMIRECRNEDAQCAFVVDKILMETSENTRGEHSFANIAVLYRRQVSGKLFQSSLRARKIPFNVHGVAFYRKKVIKAVIAMLQTAFHTCGDAPYRRIFKALYPGDKEEQKRAVEYVEKIANSTKCGFLTAAKDIFTAKVSGMFNRRQLAQGRRVLFIIDMIQKLVHKEKSLSAIVTSAVNFLPQKFLFEKRAILDEDGGKLLNEDEDPRSVLEYLLDDVSDFLSNHFNSLDKDEKKSNEAGQEGCTKVVKAFLDYLSTREMDNFKCRREHNKNSITLTTMHQSKGLEWDTVFIVKANDSEIPLLHESMGSVKSEATSLEEERRLFYVAMTRARKKLYILYVVVDSNWQLLQPSRFLKELPRDLVDIQAESAGSTMISESCQQAARSQDDQILDRKESKSQKYDVASIKAVKFEDDVCNQGSSISKETDLNLVVLNEEFNAGSAFLKGFNFEARSTVAALFHTWAKKRAFHDPKRLLDKVGFVIDERIRSKTSKNKDVLRALKCCLKDNEALSYAEHVLRWEKMNPDEKCLLQEERKEHFQKKGVERVMDSTAATSKQ</sequence>
<feature type="binding site" evidence="10">
    <location>
        <begin position="356"/>
        <end position="363"/>
    </location>
    <ligand>
        <name>ATP</name>
        <dbReference type="ChEBI" id="CHEBI:30616"/>
    </ligand>
</feature>
<evidence type="ECO:0000259" key="11">
    <source>
        <dbReference type="PROSITE" id="PS51198"/>
    </source>
</evidence>
<dbReference type="InterPro" id="IPR014017">
    <property type="entry name" value="DNA_helicase_UvrD-like_C"/>
</dbReference>
<evidence type="ECO:0000256" key="9">
    <source>
        <dbReference type="ARBA" id="ARBA00048988"/>
    </source>
</evidence>
<dbReference type="GO" id="GO:0000725">
    <property type="term" value="P:recombinational repair"/>
    <property type="evidence" value="ECO:0007669"/>
    <property type="project" value="TreeGrafter"/>
</dbReference>
<organism evidence="13 14">
    <name type="scientific">Taxus chinensis</name>
    <name type="common">Chinese yew</name>
    <name type="synonym">Taxus wallichiana var. chinensis</name>
    <dbReference type="NCBI Taxonomy" id="29808"/>
    <lineage>
        <taxon>Eukaryota</taxon>
        <taxon>Viridiplantae</taxon>
        <taxon>Streptophyta</taxon>
        <taxon>Embryophyta</taxon>
        <taxon>Tracheophyta</taxon>
        <taxon>Spermatophyta</taxon>
        <taxon>Pinopsida</taxon>
        <taxon>Pinidae</taxon>
        <taxon>Conifers II</taxon>
        <taxon>Cupressales</taxon>
        <taxon>Taxaceae</taxon>
        <taxon>Taxus</taxon>
    </lineage>
</organism>
<comment type="catalytic activity">
    <reaction evidence="9">
        <text>ATP + H2O = ADP + phosphate + H(+)</text>
        <dbReference type="Rhea" id="RHEA:13065"/>
        <dbReference type="ChEBI" id="CHEBI:15377"/>
        <dbReference type="ChEBI" id="CHEBI:15378"/>
        <dbReference type="ChEBI" id="CHEBI:30616"/>
        <dbReference type="ChEBI" id="CHEBI:43474"/>
        <dbReference type="ChEBI" id="CHEBI:456216"/>
        <dbReference type="EC" id="5.6.2.4"/>
    </reaction>
</comment>
<dbReference type="CDD" id="cd18807">
    <property type="entry name" value="SF1_C_UvrD"/>
    <property type="match status" value="1"/>
</dbReference>
<evidence type="ECO:0000259" key="12">
    <source>
        <dbReference type="PROSITE" id="PS51217"/>
    </source>
</evidence>
<reference evidence="13 14" key="1">
    <citation type="journal article" date="2021" name="Nat. Plants">
        <title>The Taxus genome provides insights into paclitaxel biosynthesis.</title>
        <authorList>
            <person name="Xiong X."/>
            <person name="Gou J."/>
            <person name="Liao Q."/>
            <person name="Li Y."/>
            <person name="Zhou Q."/>
            <person name="Bi G."/>
            <person name="Li C."/>
            <person name="Du R."/>
            <person name="Wang X."/>
            <person name="Sun T."/>
            <person name="Guo L."/>
            <person name="Liang H."/>
            <person name="Lu P."/>
            <person name="Wu Y."/>
            <person name="Zhang Z."/>
            <person name="Ro D.K."/>
            <person name="Shang Y."/>
            <person name="Huang S."/>
            <person name="Yan J."/>
        </authorList>
    </citation>
    <scope>NUCLEOTIDE SEQUENCE [LARGE SCALE GENOMIC DNA]</scope>
    <source>
        <strain evidence="13">Ta-2019</strain>
    </source>
</reference>
<dbReference type="Proteomes" id="UP000824469">
    <property type="component" value="Unassembled WGS sequence"/>
</dbReference>
<proteinExistence type="inferred from homology"/>
<evidence type="ECO:0000256" key="7">
    <source>
        <dbReference type="ARBA" id="ARBA00034617"/>
    </source>
</evidence>
<keyword evidence="6" id="KW-0413">Isomerase</keyword>
<accession>A0AA38GGI0</accession>
<dbReference type="PANTHER" id="PTHR11070:SF61">
    <property type="entry name" value="DNA 3'-5' HELICASE"/>
    <property type="match status" value="1"/>
</dbReference>
<comment type="catalytic activity">
    <reaction evidence="7">
        <text>Couples ATP hydrolysis with the unwinding of duplex DNA by translocating in the 3'-5' direction.</text>
        <dbReference type="EC" id="5.6.2.4"/>
    </reaction>
</comment>
<evidence type="ECO:0000313" key="14">
    <source>
        <dbReference type="Proteomes" id="UP000824469"/>
    </source>
</evidence>
<dbReference type="Gene3D" id="1.10.10.160">
    <property type="match status" value="1"/>
</dbReference>
<dbReference type="GO" id="GO:0043138">
    <property type="term" value="F:3'-5' DNA helicase activity"/>
    <property type="evidence" value="ECO:0007669"/>
    <property type="project" value="UniProtKB-EC"/>
</dbReference>
<dbReference type="SUPFAM" id="SSF52540">
    <property type="entry name" value="P-loop containing nucleoside triphosphate hydrolases"/>
    <property type="match status" value="1"/>
</dbReference>
<dbReference type="GO" id="GO:0005634">
    <property type="term" value="C:nucleus"/>
    <property type="evidence" value="ECO:0007669"/>
    <property type="project" value="TreeGrafter"/>
</dbReference>
<comment type="caution">
    <text evidence="13">The sequence shown here is derived from an EMBL/GenBank/DDBJ whole genome shotgun (WGS) entry which is preliminary data.</text>
</comment>
<dbReference type="InterPro" id="IPR000212">
    <property type="entry name" value="DNA_helicase_UvrD/REP"/>
</dbReference>
<dbReference type="InterPro" id="IPR027417">
    <property type="entry name" value="P-loop_NTPase"/>
</dbReference>
<dbReference type="PANTHER" id="PTHR11070">
    <property type="entry name" value="UVRD / RECB / PCRA DNA HELICASE FAMILY MEMBER"/>
    <property type="match status" value="1"/>
</dbReference>
<evidence type="ECO:0000256" key="2">
    <source>
        <dbReference type="ARBA" id="ARBA00022741"/>
    </source>
</evidence>
<dbReference type="GO" id="GO:0003677">
    <property type="term" value="F:DNA binding"/>
    <property type="evidence" value="ECO:0007669"/>
    <property type="project" value="InterPro"/>
</dbReference>
<dbReference type="AlphaFoldDB" id="A0AA38GGI0"/>
<dbReference type="OMA" id="FILYVMM"/>
<feature type="domain" description="UvrD-like helicase ATP-binding" evidence="11">
    <location>
        <begin position="335"/>
        <end position="632"/>
    </location>
</feature>
<evidence type="ECO:0000256" key="8">
    <source>
        <dbReference type="ARBA" id="ARBA00034808"/>
    </source>
</evidence>
<dbReference type="Gene3D" id="1.10.486.10">
    <property type="entry name" value="PCRA, domain 4"/>
    <property type="match status" value="1"/>
</dbReference>
<evidence type="ECO:0000256" key="10">
    <source>
        <dbReference type="PROSITE-ProRule" id="PRU00560"/>
    </source>
</evidence>
<dbReference type="EC" id="5.6.2.4" evidence="8"/>
<dbReference type="CDD" id="cd17932">
    <property type="entry name" value="DEXQc_UvrD"/>
    <property type="match status" value="1"/>
</dbReference>
<protein>
    <recommendedName>
        <fullName evidence="8">DNA 3'-5' helicase</fullName>
        <ecNumber evidence="8">5.6.2.4</ecNumber>
    </recommendedName>
</protein>
<evidence type="ECO:0000256" key="3">
    <source>
        <dbReference type="ARBA" id="ARBA00022801"/>
    </source>
</evidence>
<evidence type="ECO:0000256" key="4">
    <source>
        <dbReference type="ARBA" id="ARBA00022806"/>
    </source>
</evidence>
<keyword evidence="3 10" id="KW-0378">Hydrolase</keyword>
<dbReference type="Pfam" id="PF00580">
    <property type="entry name" value="UvrD-helicase"/>
    <property type="match status" value="1"/>
</dbReference>
<dbReference type="PROSITE" id="PS51198">
    <property type="entry name" value="UVRD_HELICASE_ATP_BIND"/>
    <property type="match status" value="1"/>
</dbReference>
<evidence type="ECO:0000313" key="13">
    <source>
        <dbReference type="EMBL" id="KAH9321467.1"/>
    </source>
</evidence>
<evidence type="ECO:0000256" key="6">
    <source>
        <dbReference type="ARBA" id="ARBA00023235"/>
    </source>
</evidence>
<dbReference type="InterPro" id="IPR014016">
    <property type="entry name" value="UvrD-like_ATP-bd"/>
</dbReference>
<keyword evidence="4 10" id="KW-0347">Helicase</keyword>
<dbReference type="InterPro" id="IPR013986">
    <property type="entry name" value="DExx_box_DNA_helicase_dom_sf"/>
</dbReference>
<dbReference type="Gene3D" id="3.40.50.300">
    <property type="entry name" value="P-loop containing nucleotide triphosphate hydrolases"/>
    <property type="match status" value="2"/>
</dbReference>
<feature type="non-terminal residue" evidence="13">
    <location>
        <position position="1"/>
    </location>
</feature>
<evidence type="ECO:0000256" key="1">
    <source>
        <dbReference type="ARBA" id="ARBA00009922"/>
    </source>
</evidence>
<evidence type="ECO:0000256" key="5">
    <source>
        <dbReference type="ARBA" id="ARBA00022840"/>
    </source>
</evidence>
<dbReference type="PROSITE" id="PS51217">
    <property type="entry name" value="UVRD_HELICASE_CTER"/>
    <property type="match status" value="1"/>
</dbReference>
<comment type="similarity">
    <text evidence="1">Belongs to the helicase family. UvrD subfamily.</text>
</comment>
<keyword evidence="5 10" id="KW-0067">ATP-binding</keyword>
<dbReference type="Pfam" id="PF13361">
    <property type="entry name" value="UvrD_C"/>
    <property type="match status" value="1"/>
</dbReference>
<gene>
    <name evidence="13" type="ORF">KI387_016106</name>
</gene>
<dbReference type="GO" id="GO:0016787">
    <property type="term" value="F:hydrolase activity"/>
    <property type="evidence" value="ECO:0007669"/>
    <property type="project" value="UniProtKB-UniRule"/>
</dbReference>
<feature type="non-terminal residue" evidence="13">
    <location>
        <position position="1220"/>
    </location>
</feature>
<name>A0AA38GGI0_TAXCH</name>
<keyword evidence="14" id="KW-1185">Reference proteome</keyword>